<proteinExistence type="predicted"/>
<reference evidence="1 2" key="1">
    <citation type="submission" date="2020-04" db="EMBL/GenBank/DDBJ databases">
        <title>Plant Genome Project.</title>
        <authorList>
            <person name="Zhang R.-G."/>
        </authorList>
    </citation>
    <scope>NUCLEOTIDE SEQUENCE [LARGE SCALE GENOMIC DNA]</scope>
    <source>
        <strain evidence="1">YNK0</strain>
        <tissue evidence="1">Leaf</tissue>
    </source>
</reference>
<sequence>MIACCVDENPRHFNFPLTFSHRLSPSPIAAAPDRHCLSPITDHCCPSSFFRRLPPPNRCFLIVSPPSPIAVPQFLSPAAAAPRSLLPVGTPPSPPSLIATAKPPQIVASGGFSSKSSLFSRWCKEIDHGKLEEVIFLNPTSGIMYSAKGKPWFELSMPFVMISYFVV</sequence>
<keyword evidence="2" id="KW-1185">Reference proteome</keyword>
<dbReference type="Proteomes" id="UP000655225">
    <property type="component" value="Unassembled WGS sequence"/>
</dbReference>
<dbReference type="AlphaFoldDB" id="A0A834ZLW9"/>
<gene>
    <name evidence="1" type="ORF">HHK36_002666</name>
</gene>
<name>A0A834ZLW9_TETSI</name>
<organism evidence="1 2">
    <name type="scientific">Tetracentron sinense</name>
    <name type="common">Spur-leaf</name>
    <dbReference type="NCBI Taxonomy" id="13715"/>
    <lineage>
        <taxon>Eukaryota</taxon>
        <taxon>Viridiplantae</taxon>
        <taxon>Streptophyta</taxon>
        <taxon>Embryophyta</taxon>
        <taxon>Tracheophyta</taxon>
        <taxon>Spermatophyta</taxon>
        <taxon>Magnoliopsida</taxon>
        <taxon>Trochodendrales</taxon>
        <taxon>Trochodendraceae</taxon>
        <taxon>Tetracentron</taxon>
    </lineage>
</organism>
<evidence type="ECO:0000313" key="2">
    <source>
        <dbReference type="Proteomes" id="UP000655225"/>
    </source>
</evidence>
<protein>
    <submittedName>
        <fullName evidence="1">Uncharacterized protein</fullName>
    </submittedName>
</protein>
<accession>A0A834ZLW9</accession>
<evidence type="ECO:0000313" key="1">
    <source>
        <dbReference type="EMBL" id="KAF8410144.1"/>
    </source>
</evidence>
<dbReference type="EMBL" id="JABCRI010000002">
    <property type="protein sequence ID" value="KAF8410144.1"/>
    <property type="molecule type" value="Genomic_DNA"/>
</dbReference>
<comment type="caution">
    <text evidence="1">The sequence shown here is derived from an EMBL/GenBank/DDBJ whole genome shotgun (WGS) entry which is preliminary data.</text>
</comment>